<name>A0A2K9VRS2_HISSO</name>
<sequence>MTKDEKRLAAIAKGLNVSPISNTAPSYQTATPTHYSSDIEYITVTLDKLRPYEHNPRKTRNPNFEMIKESIRRRGLDHKPNITRRPGEDFYIIADGGNTRIQALKELFTETKDPKFWSISCQYKPWQGETADSVEAELNLLIGHLIENDTRADLSFIEKALGILQAKEYYEKKLDKSLSARELSSELENDGYIISFSLITKMERCVLYLYPYIPDVLFKGLGHTQIDKLLAIRGNAEEVWANYQFETDITFDSLWSDNLSKFNEATPFQTKEFQSELISGMVDALDGKISFEALYLDIDLDEQKFKKMAAKQQEIDSLVEKTVEQISARQEQQAAKSEPVIKNENKAVATPTAQHIIDEVIDDNESDDEQNNVITDLSQLGSPLLDNQDNQTEDYISQIAHNFGLTPGMSIQEQREQRAEANGLTFACEGRQPVEDIWLIHPARQYRSEAYSLALDIAESVGIIHLVEHIVKQPVDYTYAMKPANNELSPSALTLYSLLSMLQTAEHKDENSCVLDSKFLFELDDLTLVKIFRLIRVSRYIHQQGEEND</sequence>
<evidence type="ECO:0000313" key="3">
    <source>
        <dbReference type="Proteomes" id="UP000297565"/>
    </source>
</evidence>
<protein>
    <submittedName>
        <fullName evidence="2">Chromosome partitioning protein ParB</fullName>
    </submittedName>
    <submittedName>
        <fullName evidence="1">Integrative conjugative element associated protein ParB</fullName>
    </submittedName>
</protein>
<accession>A0A2K9VRS2</accession>
<reference evidence="1" key="1">
    <citation type="submission" date="2017-05" db="EMBL/GenBank/DDBJ databases">
        <title>ICEHs1, an integrative conjugative element from clinical isolates of Histophilus somni confers metal and antimicrobial resistance.</title>
        <authorList>
            <person name="Bhatt K."/>
            <person name="Rawlyk N."/>
            <person name="Potter A."/>
            <person name="Liljebjelke K."/>
        </authorList>
    </citation>
    <scope>NUCLEOTIDE SEQUENCE</scope>
    <source>
        <strain evidence="1">AVI 1</strain>
    </source>
</reference>
<dbReference type="InterPro" id="IPR022304">
    <property type="entry name" value="ICE_PFGI_1_ParB"/>
</dbReference>
<organism evidence="1">
    <name type="scientific">Histophilus somni</name>
    <name type="common">Haemophilus somnus</name>
    <dbReference type="NCBI Taxonomy" id="731"/>
    <lineage>
        <taxon>Bacteria</taxon>
        <taxon>Pseudomonadati</taxon>
        <taxon>Pseudomonadota</taxon>
        <taxon>Gammaproteobacteria</taxon>
        <taxon>Pasteurellales</taxon>
        <taxon>Pasteurellaceae</taxon>
        <taxon>Histophilus</taxon>
    </lineage>
</organism>
<dbReference type="EMBL" id="MF136609">
    <property type="protein sequence ID" value="AUV65136.1"/>
    <property type="molecule type" value="Genomic_DNA"/>
</dbReference>
<dbReference type="Proteomes" id="UP000297565">
    <property type="component" value="Unassembled WGS sequence"/>
</dbReference>
<reference evidence="2 3" key="2">
    <citation type="submission" date="2019-03" db="EMBL/GenBank/DDBJ databases">
        <title>Horizontal Gene Transfer Machinery in Histophilus somni.</title>
        <authorList>
            <person name="Mostafa Nazari M."/>
            <person name="Liljebjelke K."/>
        </authorList>
    </citation>
    <scope>NUCLEOTIDE SEQUENCE [LARGE SCALE GENOMIC DNA]</scope>
    <source>
        <strain evidence="2 3">UOC-EPH-KLM-04</strain>
    </source>
</reference>
<proteinExistence type="predicted"/>
<dbReference type="SUPFAM" id="SSF110849">
    <property type="entry name" value="ParB/Sulfiredoxin"/>
    <property type="match status" value="1"/>
</dbReference>
<evidence type="ECO:0000313" key="1">
    <source>
        <dbReference type="EMBL" id="AUV65136.1"/>
    </source>
</evidence>
<evidence type="ECO:0000313" key="2">
    <source>
        <dbReference type="EMBL" id="TEW29187.1"/>
    </source>
</evidence>
<dbReference type="AlphaFoldDB" id="A0A2K9VRS2"/>
<gene>
    <name evidence="1" type="primary">parB</name>
    <name evidence="2" type="ORF">E2R48_07195</name>
    <name evidence="1" type="ORF">ICEHS1_80</name>
</gene>
<dbReference type="NCBIfam" id="TIGR03764">
    <property type="entry name" value="ICE_PFGI_1_parB"/>
    <property type="match status" value="1"/>
</dbReference>
<dbReference type="InterPro" id="IPR036086">
    <property type="entry name" value="ParB/Sulfiredoxin_sf"/>
</dbReference>
<dbReference type="RefSeq" id="WP_006248852.1">
    <property type="nucleotide sequence ID" value="NZ_LQFM01000016.1"/>
</dbReference>
<dbReference type="Gene3D" id="3.90.1530.10">
    <property type="entry name" value="Conserved hypothetical protein from pyrococcus furiosus pfu- 392566-001, ParB domain"/>
    <property type="match status" value="1"/>
</dbReference>
<dbReference type="EMBL" id="SNRV01000018">
    <property type="protein sequence ID" value="TEW29187.1"/>
    <property type="molecule type" value="Genomic_DNA"/>
</dbReference>